<accession>A0ABR3ZY25</accession>
<gene>
    <name evidence="2" type="ORF">N7G274_008635</name>
</gene>
<reference evidence="2 3" key="1">
    <citation type="submission" date="2024-09" db="EMBL/GenBank/DDBJ databases">
        <title>Rethinking Asexuality: The Enigmatic Case of Functional Sexual Genes in Lepraria (Stereocaulaceae).</title>
        <authorList>
            <person name="Doellman M."/>
            <person name="Sun Y."/>
            <person name="Barcenas-Pena A."/>
            <person name="Lumbsch H.T."/>
            <person name="Grewe F."/>
        </authorList>
    </citation>
    <scope>NUCLEOTIDE SEQUENCE [LARGE SCALE GENOMIC DNA]</scope>
    <source>
        <strain evidence="2 3">Mercado 3170</strain>
    </source>
</reference>
<evidence type="ECO:0008006" key="4">
    <source>
        <dbReference type="Google" id="ProtNLM"/>
    </source>
</evidence>
<dbReference type="PANTHER" id="PTHR16469:SF51">
    <property type="entry name" value="TRANSCRIPTION FACTOR TAU 55 KDA SUBUNIT"/>
    <property type="match status" value="1"/>
</dbReference>
<dbReference type="Proteomes" id="UP001590950">
    <property type="component" value="Unassembled WGS sequence"/>
</dbReference>
<protein>
    <recommendedName>
        <fullName evidence="4">Phosphoglycerate mutase-like protein</fullName>
    </recommendedName>
</protein>
<organism evidence="2 3">
    <name type="scientific">Stereocaulon virgatum</name>
    <dbReference type="NCBI Taxonomy" id="373712"/>
    <lineage>
        <taxon>Eukaryota</taxon>
        <taxon>Fungi</taxon>
        <taxon>Dikarya</taxon>
        <taxon>Ascomycota</taxon>
        <taxon>Pezizomycotina</taxon>
        <taxon>Lecanoromycetes</taxon>
        <taxon>OSLEUM clade</taxon>
        <taxon>Lecanoromycetidae</taxon>
        <taxon>Lecanorales</taxon>
        <taxon>Lecanorineae</taxon>
        <taxon>Stereocaulaceae</taxon>
        <taxon>Stereocaulon</taxon>
    </lineage>
</organism>
<dbReference type="Pfam" id="PF00300">
    <property type="entry name" value="His_Phos_1"/>
    <property type="match status" value="1"/>
</dbReference>
<name>A0ABR3ZY25_9LECA</name>
<proteinExistence type="predicted"/>
<dbReference type="InterPro" id="IPR051710">
    <property type="entry name" value="Phosphatase_SH3-domain"/>
</dbReference>
<sequence>MVVSTIYVTRHGFRGNWTLDPQTGTYATNTPSPTGIASHPALAAYGVLQAEQLATALLKINDPPITRVYSSPFYRCLQTLEPFVKRTGLEIRGDNGLGEWYGLARFTHPSPASPSLLHSLFPSYSLTYASSIIPSTNGESVADLHDRIAYALQYTILYADAEDQSSAEPDLLGSHTAILICTHAASMIAIGRALTGRMPEDVCEDDFKTFTCSISKFERRKLSVQDGEAVSVGLGIPKVDWKDGKGVLGGWHCVTNGDCSHLKGGEERGWHFQGDEAFNEDGGTSDRRNEPQGDDDDDEARHASKL</sequence>
<evidence type="ECO:0000313" key="2">
    <source>
        <dbReference type="EMBL" id="KAL2038587.1"/>
    </source>
</evidence>
<dbReference type="InterPro" id="IPR013078">
    <property type="entry name" value="His_Pase_superF_clade-1"/>
</dbReference>
<dbReference type="InterPro" id="IPR029033">
    <property type="entry name" value="His_PPase_superfam"/>
</dbReference>
<dbReference type="CDD" id="cd07067">
    <property type="entry name" value="HP_PGM_like"/>
    <property type="match status" value="1"/>
</dbReference>
<evidence type="ECO:0000313" key="3">
    <source>
        <dbReference type="Proteomes" id="UP001590950"/>
    </source>
</evidence>
<keyword evidence="3" id="KW-1185">Reference proteome</keyword>
<dbReference type="SUPFAM" id="SSF53254">
    <property type="entry name" value="Phosphoglycerate mutase-like"/>
    <property type="match status" value="1"/>
</dbReference>
<dbReference type="EMBL" id="JBEFKJ010000031">
    <property type="protein sequence ID" value="KAL2038587.1"/>
    <property type="molecule type" value="Genomic_DNA"/>
</dbReference>
<evidence type="ECO:0000256" key="1">
    <source>
        <dbReference type="SAM" id="MobiDB-lite"/>
    </source>
</evidence>
<feature type="region of interest" description="Disordered" evidence="1">
    <location>
        <begin position="271"/>
        <end position="306"/>
    </location>
</feature>
<dbReference type="Gene3D" id="3.40.50.1240">
    <property type="entry name" value="Phosphoglycerate mutase-like"/>
    <property type="match status" value="1"/>
</dbReference>
<dbReference type="PANTHER" id="PTHR16469">
    <property type="entry name" value="UBIQUITIN-ASSOCIATED AND SH3 DOMAIN-CONTAINING BA-RELATED"/>
    <property type="match status" value="1"/>
</dbReference>
<comment type="caution">
    <text evidence="2">The sequence shown here is derived from an EMBL/GenBank/DDBJ whole genome shotgun (WGS) entry which is preliminary data.</text>
</comment>